<dbReference type="InterPro" id="IPR018378">
    <property type="entry name" value="C-type_lectin_CS"/>
</dbReference>
<dbReference type="PROSITE" id="PS00615">
    <property type="entry name" value="C_TYPE_LECTIN_1"/>
    <property type="match status" value="1"/>
</dbReference>
<evidence type="ECO:0000313" key="3">
    <source>
        <dbReference type="EMBL" id="KAK3781259.1"/>
    </source>
</evidence>
<dbReference type="PANTHER" id="PTHR22803">
    <property type="entry name" value="MANNOSE, PHOSPHOLIPASE, LECTIN RECEPTOR RELATED"/>
    <property type="match status" value="1"/>
</dbReference>
<dbReference type="SMART" id="SM00034">
    <property type="entry name" value="CLECT"/>
    <property type="match status" value="1"/>
</dbReference>
<dbReference type="Pfam" id="PF00024">
    <property type="entry name" value="PAN_1"/>
    <property type="match status" value="1"/>
</dbReference>
<organism evidence="3 4">
    <name type="scientific">Elysia crispata</name>
    <name type="common">lettuce slug</name>
    <dbReference type="NCBI Taxonomy" id="231223"/>
    <lineage>
        <taxon>Eukaryota</taxon>
        <taxon>Metazoa</taxon>
        <taxon>Spiralia</taxon>
        <taxon>Lophotrochozoa</taxon>
        <taxon>Mollusca</taxon>
        <taxon>Gastropoda</taxon>
        <taxon>Heterobranchia</taxon>
        <taxon>Euthyneura</taxon>
        <taxon>Panpulmonata</taxon>
        <taxon>Sacoglossa</taxon>
        <taxon>Placobranchoidea</taxon>
        <taxon>Plakobranchidae</taxon>
        <taxon>Elysia</taxon>
    </lineage>
</organism>
<dbReference type="CDD" id="cd00037">
    <property type="entry name" value="CLECT"/>
    <property type="match status" value="1"/>
</dbReference>
<keyword evidence="4" id="KW-1185">Reference proteome</keyword>
<dbReference type="AlphaFoldDB" id="A0AAE1DSH4"/>
<protein>
    <recommendedName>
        <fullName evidence="2">C-type lectin domain-containing protein</fullName>
    </recommendedName>
</protein>
<evidence type="ECO:0000256" key="1">
    <source>
        <dbReference type="ARBA" id="ARBA00023157"/>
    </source>
</evidence>
<keyword evidence="1" id="KW-1015">Disulfide bond</keyword>
<dbReference type="InterPro" id="IPR003609">
    <property type="entry name" value="Pan_app"/>
</dbReference>
<dbReference type="SUPFAM" id="SSF56436">
    <property type="entry name" value="C-type lectin-like"/>
    <property type="match status" value="1"/>
</dbReference>
<dbReference type="InterPro" id="IPR050111">
    <property type="entry name" value="C-type_lectin/snaclec_domain"/>
</dbReference>
<gene>
    <name evidence="3" type="ORF">RRG08_065990</name>
</gene>
<dbReference type="Proteomes" id="UP001283361">
    <property type="component" value="Unassembled WGS sequence"/>
</dbReference>
<feature type="domain" description="C-type lectin" evidence="2">
    <location>
        <begin position="108"/>
        <end position="211"/>
    </location>
</feature>
<name>A0AAE1DSH4_9GAST</name>
<proteinExistence type="predicted"/>
<dbReference type="PROSITE" id="PS50041">
    <property type="entry name" value="C_TYPE_LECTIN_2"/>
    <property type="match status" value="1"/>
</dbReference>
<dbReference type="InterPro" id="IPR001304">
    <property type="entry name" value="C-type_lectin-like"/>
</dbReference>
<comment type="caution">
    <text evidence="3">The sequence shown here is derived from an EMBL/GenBank/DDBJ whole genome shotgun (WGS) entry which is preliminary data.</text>
</comment>
<accession>A0AAE1DSH4</accession>
<dbReference type="Pfam" id="PF00059">
    <property type="entry name" value="Lectin_C"/>
    <property type="match status" value="1"/>
</dbReference>
<dbReference type="InterPro" id="IPR016187">
    <property type="entry name" value="CTDL_fold"/>
</dbReference>
<evidence type="ECO:0000259" key="2">
    <source>
        <dbReference type="PROSITE" id="PS50041"/>
    </source>
</evidence>
<dbReference type="InterPro" id="IPR016186">
    <property type="entry name" value="C-type_lectin-like/link_sf"/>
</dbReference>
<reference evidence="3" key="1">
    <citation type="journal article" date="2023" name="G3 (Bethesda)">
        <title>A reference genome for the long-term kleptoplast-retaining sea slug Elysia crispata morphotype clarki.</title>
        <authorList>
            <person name="Eastman K.E."/>
            <person name="Pendleton A.L."/>
            <person name="Shaikh M.A."/>
            <person name="Suttiyut T."/>
            <person name="Ogas R."/>
            <person name="Tomko P."/>
            <person name="Gavelis G."/>
            <person name="Widhalm J.R."/>
            <person name="Wisecaver J.H."/>
        </authorList>
    </citation>
    <scope>NUCLEOTIDE SEQUENCE</scope>
    <source>
        <strain evidence="3">ECLA1</strain>
    </source>
</reference>
<sequence>MSIVFAGPGSSPPPEASRIKRTTVFKKVSSESVSYTQLEPRFSIKSKLACAADCDRIVDCDQFLFNTDTANCLLFRTGSNQEHLLFSAPWILFREHFTCPNDFTDALTIGICYKIYTQNANWYNARSTCQEAGYDLIMIDTLSKLNYFKNNLPWDDYHIGAWKSGGDFRWLSSGSTIDSNLWGSGCPDNPNSEKCIALTTFSSLNLNDIHCTNYAFNFICEAREPK</sequence>
<evidence type="ECO:0000313" key="4">
    <source>
        <dbReference type="Proteomes" id="UP001283361"/>
    </source>
</evidence>
<dbReference type="Gene3D" id="3.10.100.10">
    <property type="entry name" value="Mannose-Binding Protein A, subunit A"/>
    <property type="match status" value="1"/>
</dbReference>
<dbReference type="EMBL" id="JAWDGP010002642">
    <property type="protein sequence ID" value="KAK3781259.1"/>
    <property type="molecule type" value="Genomic_DNA"/>
</dbReference>